<evidence type="ECO:0000313" key="2">
    <source>
        <dbReference type="Proteomes" id="UP001165101"/>
    </source>
</evidence>
<reference evidence="1" key="1">
    <citation type="submission" date="2023-04" db="EMBL/GenBank/DDBJ databases">
        <title>Candida boidinii NBRC 1967.</title>
        <authorList>
            <person name="Ichikawa N."/>
            <person name="Sato H."/>
            <person name="Tonouchi N."/>
        </authorList>
    </citation>
    <scope>NUCLEOTIDE SEQUENCE</scope>
    <source>
        <strain evidence="1">NBRC 1967</strain>
    </source>
</reference>
<evidence type="ECO:0000313" key="1">
    <source>
        <dbReference type="EMBL" id="GMF03423.1"/>
    </source>
</evidence>
<dbReference type="EMBL" id="BSXV01006165">
    <property type="protein sequence ID" value="GMF03423.1"/>
    <property type="molecule type" value="Genomic_DNA"/>
</dbReference>
<organism evidence="1 2">
    <name type="scientific">Candida boidinii</name>
    <name type="common">Yeast</name>
    <dbReference type="NCBI Taxonomy" id="5477"/>
    <lineage>
        <taxon>Eukaryota</taxon>
        <taxon>Fungi</taxon>
        <taxon>Dikarya</taxon>
        <taxon>Ascomycota</taxon>
        <taxon>Saccharomycotina</taxon>
        <taxon>Pichiomycetes</taxon>
        <taxon>Pichiales</taxon>
        <taxon>Pichiaceae</taxon>
        <taxon>Ogataea</taxon>
        <taxon>Ogataea/Candida clade</taxon>
    </lineage>
</organism>
<keyword evidence="2" id="KW-1185">Reference proteome</keyword>
<dbReference type="Proteomes" id="UP001165101">
    <property type="component" value="Unassembled WGS sequence"/>
</dbReference>
<name>A0ACB5U9M2_CANBO</name>
<proteinExistence type="predicted"/>
<sequence length="75" mass="8138">METNSNPVTPLLIDLPLENNRRCCRENTVAGHVASRTEKHGYPAAPAPPAGGNNNRQWTMGHAEQPDSPPVSRLP</sequence>
<protein>
    <submittedName>
        <fullName evidence="1">Unnamed protein product</fullName>
    </submittedName>
</protein>
<gene>
    <name evidence="1" type="ORF">Cboi01_000630200</name>
</gene>
<comment type="caution">
    <text evidence="1">The sequence shown here is derived from an EMBL/GenBank/DDBJ whole genome shotgun (WGS) entry which is preliminary data.</text>
</comment>
<accession>A0ACB5U9M2</accession>